<feature type="region of interest" description="Disordered" evidence="2">
    <location>
        <begin position="270"/>
        <end position="316"/>
    </location>
</feature>
<feature type="region of interest" description="Disordered" evidence="2">
    <location>
        <begin position="410"/>
        <end position="434"/>
    </location>
</feature>
<keyword evidence="4" id="KW-1185">Reference proteome</keyword>
<feature type="compositionally biased region" description="Low complexity" evidence="2">
    <location>
        <begin position="416"/>
        <end position="432"/>
    </location>
</feature>
<evidence type="ECO:0000256" key="1">
    <source>
        <dbReference type="SAM" id="Coils"/>
    </source>
</evidence>
<evidence type="ECO:0000313" key="4">
    <source>
        <dbReference type="Proteomes" id="UP000186817"/>
    </source>
</evidence>
<evidence type="ECO:0000313" key="3">
    <source>
        <dbReference type="EMBL" id="OLQ01476.1"/>
    </source>
</evidence>
<organism evidence="3 4">
    <name type="scientific">Symbiodinium microadriaticum</name>
    <name type="common">Dinoflagellate</name>
    <name type="synonym">Zooxanthella microadriatica</name>
    <dbReference type="NCBI Taxonomy" id="2951"/>
    <lineage>
        <taxon>Eukaryota</taxon>
        <taxon>Sar</taxon>
        <taxon>Alveolata</taxon>
        <taxon>Dinophyceae</taxon>
        <taxon>Suessiales</taxon>
        <taxon>Symbiodiniaceae</taxon>
        <taxon>Symbiodinium</taxon>
    </lineage>
</organism>
<evidence type="ECO:0000256" key="2">
    <source>
        <dbReference type="SAM" id="MobiDB-lite"/>
    </source>
</evidence>
<name>A0A1Q9E225_SYMMI</name>
<comment type="caution">
    <text evidence="3">The sequence shown here is derived from an EMBL/GenBank/DDBJ whole genome shotgun (WGS) entry which is preliminary data.</text>
</comment>
<dbReference type="AlphaFoldDB" id="A0A1Q9E225"/>
<dbReference type="Proteomes" id="UP000186817">
    <property type="component" value="Unassembled WGS sequence"/>
</dbReference>
<dbReference type="EMBL" id="LSRX01000290">
    <property type="protein sequence ID" value="OLQ01476.1"/>
    <property type="molecule type" value="Genomic_DNA"/>
</dbReference>
<proteinExistence type="predicted"/>
<gene>
    <name evidence="3" type="ORF">AK812_SmicGene15774</name>
</gene>
<accession>A0A1Q9E225</accession>
<reference evidence="3 4" key="1">
    <citation type="submission" date="2016-02" db="EMBL/GenBank/DDBJ databases">
        <title>Genome analysis of coral dinoflagellate symbionts highlights evolutionary adaptations to a symbiotic lifestyle.</title>
        <authorList>
            <person name="Aranda M."/>
            <person name="Li Y."/>
            <person name="Liew Y.J."/>
            <person name="Baumgarten S."/>
            <person name="Simakov O."/>
            <person name="Wilson M."/>
            <person name="Piel J."/>
            <person name="Ashoor H."/>
            <person name="Bougouffa S."/>
            <person name="Bajic V.B."/>
            <person name="Ryu T."/>
            <person name="Ravasi T."/>
            <person name="Bayer T."/>
            <person name="Micklem G."/>
            <person name="Kim H."/>
            <person name="Bhak J."/>
            <person name="Lajeunesse T.C."/>
            <person name="Voolstra C.R."/>
        </authorList>
    </citation>
    <scope>NUCLEOTIDE SEQUENCE [LARGE SCALE GENOMIC DNA]</scope>
    <source>
        <strain evidence="3 4">CCMP2467</strain>
    </source>
</reference>
<sequence>MLGNGYSFVRAPDQAFPIEVPASPKVSVEYAEAECSHCRLIVSNLPVAAARLCMQPDSWAGHGRMCEPPGLWPGSRLEATHAPKQHEIAKHAGLDWQGAAKQGDLELLSDHLAAALSEHAAALQSQLQDLLSQQEELSREAASSVERLCRNACGQSETAGDMSFGLPGAVPDSPDRLRPPELLVLPPPAQDEFKVTVPNRADAASWVLETDELASVTASKMLEAIPKVVQSSLQAHERWHQDCLQCWAARQEGLRKQVLERLEKRLNKRAAGGRVGGKRPEGLRHIDSADSLQTPEELPEEPVPTASPAASLPWQHPDWSTPVEASTPDNSSAIVVREDPGQHDLLRQGSFFEVPPTLDESQRWMPATHAWARRCFLLLEDSNRYIIGRIISAFMTAVIMLSTARSPVHAKEPELQQESPSAESSSSAAPVQDSDASCYDTMRTQLQQKVLGDLQNLFGLSDAYQVLAVAMTMIDRFQEQKVKFASEACARSLASFAFTCSGVVDEDIKRRQYLDHLVSTHVMSVKDMRTKECWWAMLLPSKGA</sequence>
<keyword evidence="1" id="KW-0175">Coiled coil</keyword>
<protein>
    <submittedName>
        <fullName evidence="3">Uncharacterized protein</fullName>
    </submittedName>
</protein>
<feature type="compositionally biased region" description="Basic and acidic residues" evidence="2">
    <location>
        <begin position="278"/>
        <end position="288"/>
    </location>
</feature>
<feature type="coiled-coil region" evidence="1">
    <location>
        <begin position="113"/>
        <end position="147"/>
    </location>
</feature>